<proteinExistence type="predicted"/>
<dbReference type="EMBL" id="NHYE01000224">
    <property type="protein sequence ID" value="PPR06930.1"/>
    <property type="molecule type" value="Genomic_DNA"/>
</dbReference>
<reference evidence="2 3" key="1">
    <citation type="journal article" date="2018" name="Evol. Lett.">
        <title>Horizontal gene cluster transfer increased hallucinogenic mushroom diversity.</title>
        <authorList>
            <person name="Reynolds H.T."/>
            <person name="Vijayakumar V."/>
            <person name="Gluck-Thaler E."/>
            <person name="Korotkin H.B."/>
            <person name="Matheny P.B."/>
            <person name="Slot J.C."/>
        </authorList>
    </citation>
    <scope>NUCLEOTIDE SEQUENCE [LARGE SCALE GENOMIC DNA]</scope>
    <source>
        <strain evidence="2 3">SRW20</strain>
    </source>
</reference>
<gene>
    <name evidence="2" type="ORF">CVT26_004115</name>
</gene>
<keyword evidence="3" id="KW-1185">Reference proteome</keyword>
<comment type="caution">
    <text evidence="2">The sequence shown here is derived from an EMBL/GenBank/DDBJ whole genome shotgun (WGS) entry which is preliminary data.</text>
</comment>
<sequence length="199" mass="22983">MSAEQRTRAKIGPNRKHYWQYYQVKQEFGNAGESRCPTKAGVPSARLLDLEKDDVGLQWGQTIKVEVEWQTLAEYAIVGWAAGGLCQCGRIPRLRKPLKRRVTIREPPCKSRSRMQTSWRREHEGKIPEPEAHRQGQGEELEQFFGENEIGRHGVQSGRKDVKKGGRSALRAWKKAKSMIWYVLRVEPHMHASVIPRRM</sequence>
<evidence type="ECO:0000256" key="1">
    <source>
        <dbReference type="SAM" id="MobiDB-lite"/>
    </source>
</evidence>
<dbReference type="InParanoid" id="A0A409YVA6"/>
<feature type="region of interest" description="Disordered" evidence="1">
    <location>
        <begin position="107"/>
        <end position="137"/>
    </location>
</feature>
<dbReference type="Proteomes" id="UP000284706">
    <property type="component" value="Unassembled WGS sequence"/>
</dbReference>
<name>A0A409YVA6_9AGAR</name>
<protein>
    <submittedName>
        <fullName evidence="2">Uncharacterized protein</fullName>
    </submittedName>
</protein>
<evidence type="ECO:0000313" key="2">
    <source>
        <dbReference type="EMBL" id="PPR06930.1"/>
    </source>
</evidence>
<dbReference type="AlphaFoldDB" id="A0A409YVA6"/>
<evidence type="ECO:0000313" key="3">
    <source>
        <dbReference type="Proteomes" id="UP000284706"/>
    </source>
</evidence>
<organism evidence="2 3">
    <name type="scientific">Gymnopilus dilepis</name>
    <dbReference type="NCBI Taxonomy" id="231916"/>
    <lineage>
        <taxon>Eukaryota</taxon>
        <taxon>Fungi</taxon>
        <taxon>Dikarya</taxon>
        <taxon>Basidiomycota</taxon>
        <taxon>Agaricomycotina</taxon>
        <taxon>Agaricomycetes</taxon>
        <taxon>Agaricomycetidae</taxon>
        <taxon>Agaricales</taxon>
        <taxon>Agaricineae</taxon>
        <taxon>Hymenogastraceae</taxon>
        <taxon>Gymnopilus</taxon>
    </lineage>
</organism>
<feature type="compositionally biased region" description="Basic and acidic residues" evidence="1">
    <location>
        <begin position="119"/>
        <end position="137"/>
    </location>
</feature>
<accession>A0A409YVA6</accession>